<feature type="compositionally biased region" description="Acidic residues" evidence="1">
    <location>
        <begin position="139"/>
        <end position="159"/>
    </location>
</feature>
<evidence type="ECO:0000256" key="2">
    <source>
        <dbReference type="SAM" id="Phobius"/>
    </source>
</evidence>
<evidence type="ECO:0000313" key="3">
    <source>
        <dbReference type="EMBL" id="KIG15024.1"/>
    </source>
</evidence>
<keyword evidence="2" id="KW-0812">Transmembrane</keyword>
<keyword evidence="2" id="KW-1133">Transmembrane helix</keyword>
<sequence length="211" mass="22206">MSDHGHHDPGGHELEAVNTKLLFRLLISLSFITLLACVVVVQWFYSQRRELDAQYAAEGSTFLLEYKAKMAKDLEGIDRVAQDVAGNPSLLVAPPPPSGWMHPDDLVAGVVAAPADEPAGDAHGAEEHDVEAPVPVEPPEGDAEGEPAEDDGDVEDDAAPEPAEPKPADAEKPAKPADGDDAEKPAKPAQPAKPAEDEAKPADPKPADDGE</sequence>
<feature type="compositionally biased region" description="Basic and acidic residues" evidence="1">
    <location>
        <begin position="163"/>
        <end position="186"/>
    </location>
</feature>
<reference evidence="3 4" key="1">
    <citation type="submission" date="2014-12" db="EMBL/GenBank/DDBJ databases">
        <title>Genome assembly of Enhygromyxa salina DSM 15201.</title>
        <authorList>
            <person name="Sharma G."/>
            <person name="Subramanian S."/>
        </authorList>
    </citation>
    <scope>NUCLEOTIDE SEQUENCE [LARGE SCALE GENOMIC DNA]</scope>
    <source>
        <strain evidence="3 4">DSM 15201</strain>
    </source>
</reference>
<dbReference type="EMBL" id="JMCC02000061">
    <property type="protein sequence ID" value="KIG15024.1"/>
    <property type="molecule type" value="Genomic_DNA"/>
</dbReference>
<dbReference type="Proteomes" id="UP000031599">
    <property type="component" value="Unassembled WGS sequence"/>
</dbReference>
<evidence type="ECO:0000313" key="4">
    <source>
        <dbReference type="Proteomes" id="UP000031599"/>
    </source>
</evidence>
<comment type="caution">
    <text evidence="3">The sequence shown here is derived from an EMBL/GenBank/DDBJ whole genome shotgun (WGS) entry which is preliminary data.</text>
</comment>
<proteinExistence type="predicted"/>
<feature type="region of interest" description="Disordered" evidence="1">
    <location>
        <begin position="116"/>
        <end position="211"/>
    </location>
</feature>
<accession>A0A0C1ZBD9</accession>
<evidence type="ECO:0000256" key="1">
    <source>
        <dbReference type="SAM" id="MobiDB-lite"/>
    </source>
</evidence>
<dbReference type="RefSeq" id="WP_052552401.1">
    <property type="nucleotide sequence ID" value="NZ_JMCC02000061.1"/>
</dbReference>
<organism evidence="3 4">
    <name type="scientific">Enhygromyxa salina</name>
    <dbReference type="NCBI Taxonomy" id="215803"/>
    <lineage>
        <taxon>Bacteria</taxon>
        <taxon>Pseudomonadati</taxon>
        <taxon>Myxococcota</taxon>
        <taxon>Polyangia</taxon>
        <taxon>Nannocystales</taxon>
        <taxon>Nannocystaceae</taxon>
        <taxon>Enhygromyxa</taxon>
    </lineage>
</organism>
<feature type="transmembrane region" description="Helical" evidence="2">
    <location>
        <begin position="21"/>
        <end position="45"/>
    </location>
</feature>
<feature type="compositionally biased region" description="Basic and acidic residues" evidence="1">
    <location>
        <begin position="194"/>
        <end position="211"/>
    </location>
</feature>
<keyword evidence="2" id="KW-0472">Membrane</keyword>
<gene>
    <name evidence="3" type="ORF">DB30_06056</name>
</gene>
<dbReference type="AlphaFoldDB" id="A0A0C1ZBD9"/>
<name>A0A0C1ZBD9_9BACT</name>
<protein>
    <submittedName>
        <fullName evidence="3">Uncharacterized protein</fullName>
    </submittedName>
</protein>